<dbReference type="GO" id="GO:0016853">
    <property type="term" value="F:isomerase activity"/>
    <property type="evidence" value="ECO:0007669"/>
    <property type="project" value="UniProtKB-KW"/>
</dbReference>
<dbReference type="Proteomes" id="UP000824140">
    <property type="component" value="Unassembled WGS sequence"/>
</dbReference>
<dbReference type="AlphaFoldDB" id="A0A9D1G179"/>
<gene>
    <name evidence="2" type="ORF">IAA84_08930</name>
</gene>
<accession>A0A9D1G179</accession>
<organism evidence="2 3">
    <name type="scientific">Candidatus Alectryocaccomicrobium excrementavium</name>
    <dbReference type="NCBI Taxonomy" id="2840668"/>
    <lineage>
        <taxon>Bacteria</taxon>
        <taxon>Bacillati</taxon>
        <taxon>Bacillota</taxon>
        <taxon>Clostridia</taxon>
        <taxon>Candidatus Alectryocaccomicrobium</taxon>
    </lineage>
</organism>
<comment type="caution">
    <text evidence="2">The sequence shown here is derived from an EMBL/GenBank/DDBJ whole genome shotgun (WGS) entry which is preliminary data.</text>
</comment>
<dbReference type="Gene3D" id="3.20.20.150">
    <property type="entry name" value="Divalent-metal-dependent TIM barrel enzymes"/>
    <property type="match status" value="1"/>
</dbReference>
<dbReference type="InterPro" id="IPR050312">
    <property type="entry name" value="IolE/XylAMocC-like"/>
</dbReference>
<protein>
    <submittedName>
        <fullName evidence="2">Sugar phosphate isomerase/epimerase</fullName>
    </submittedName>
</protein>
<proteinExistence type="predicted"/>
<dbReference type="EMBL" id="DVJN01000178">
    <property type="protein sequence ID" value="HIS93122.1"/>
    <property type="molecule type" value="Genomic_DNA"/>
</dbReference>
<dbReference type="InterPro" id="IPR036237">
    <property type="entry name" value="Xyl_isomerase-like_sf"/>
</dbReference>
<reference evidence="2" key="2">
    <citation type="journal article" date="2021" name="PeerJ">
        <title>Extensive microbial diversity within the chicken gut microbiome revealed by metagenomics and culture.</title>
        <authorList>
            <person name="Gilroy R."/>
            <person name="Ravi A."/>
            <person name="Getino M."/>
            <person name="Pursley I."/>
            <person name="Horton D.L."/>
            <person name="Alikhan N.F."/>
            <person name="Baker D."/>
            <person name="Gharbi K."/>
            <person name="Hall N."/>
            <person name="Watson M."/>
            <person name="Adriaenssens E.M."/>
            <person name="Foster-Nyarko E."/>
            <person name="Jarju S."/>
            <person name="Secka A."/>
            <person name="Antonio M."/>
            <person name="Oren A."/>
            <person name="Chaudhuri R.R."/>
            <person name="La Ragione R."/>
            <person name="Hildebrand F."/>
            <person name="Pallen M.J."/>
        </authorList>
    </citation>
    <scope>NUCLEOTIDE SEQUENCE</scope>
    <source>
        <strain evidence="2">13766</strain>
    </source>
</reference>
<name>A0A9D1G179_9FIRM</name>
<keyword evidence="2" id="KW-0413">Isomerase</keyword>
<dbReference type="PANTHER" id="PTHR12110">
    <property type="entry name" value="HYDROXYPYRUVATE ISOMERASE"/>
    <property type="match status" value="1"/>
</dbReference>
<evidence type="ECO:0000259" key="1">
    <source>
        <dbReference type="Pfam" id="PF01261"/>
    </source>
</evidence>
<evidence type="ECO:0000313" key="3">
    <source>
        <dbReference type="Proteomes" id="UP000824140"/>
    </source>
</evidence>
<sequence>MKIGVVSRSFPKRSHLEIANLLQEAGASSTELCLISSDTHYWTYNGRSDMSDLSDERFLSIVKTYRDRGIEVPALGVFTNLIAREENERQANLEYYENHMRLANLAGIPFVPTECGFFPGERGVNTDRYEAEFDRLKDSLSWLCKKAEQYNVYIALEASLVDIVPSAKRARDLIEQVGSDRLKVLLDPANLIANSSEEDMFRYLAPHIAYLHGKDRKVNDVWGRAVGDGDIDWRLFLKLYHKYAEGKPFILEYVNEDNFREIMRRVHEYDA</sequence>
<evidence type="ECO:0000313" key="2">
    <source>
        <dbReference type="EMBL" id="HIS93122.1"/>
    </source>
</evidence>
<dbReference type="InterPro" id="IPR013022">
    <property type="entry name" value="Xyl_isomerase-like_TIM-brl"/>
</dbReference>
<feature type="domain" description="Xylose isomerase-like TIM barrel" evidence="1">
    <location>
        <begin position="22"/>
        <end position="263"/>
    </location>
</feature>
<reference evidence="2" key="1">
    <citation type="submission" date="2020-10" db="EMBL/GenBank/DDBJ databases">
        <authorList>
            <person name="Gilroy R."/>
        </authorList>
    </citation>
    <scope>NUCLEOTIDE SEQUENCE</scope>
    <source>
        <strain evidence="2">13766</strain>
    </source>
</reference>
<dbReference type="SUPFAM" id="SSF51658">
    <property type="entry name" value="Xylose isomerase-like"/>
    <property type="match status" value="1"/>
</dbReference>
<dbReference type="Pfam" id="PF01261">
    <property type="entry name" value="AP_endonuc_2"/>
    <property type="match status" value="1"/>
</dbReference>